<dbReference type="GO" id="GO:0008146">
    <property type="term" value="F:sulfotransferase activity"/>
    <property type="evidence" value="ECO:0000318"/>
    <property type="project" value="GO_Central"/>
</dbReference>
<dbReference type="GeneID" id="123162721"/>
<dbReference type="AlphaFoldDB" id="A0A3B6SHQ5"/>
<dbReference type="Gramene" id="TraesROB_scaffold_015464_01G000600.1">
    <property type="protein sequence ID" value="TraesROB_scaffold_015464_01G000600.1"/>
    <property type="gene ID" value="TraesROB_scaffold_015464_01G000600"/>
</dbReference>
<evidence type="ECO:0000256" key="1">
    <source>
        <dbReference type="ARBA" id="ARBA00005771"/>
    </source>
</evidence>
<dbReference type="KEGG" id="taes:123162721"/>
<keyword evidence="7" id="KW-1185">Reference proteome</keyword>
<dbReference type="RefSeq" id="XP_044436425.1">
    <property type="nucleotide sequence ID" value="XM_044580490.1"/>
</dbReference>
<gene>
    <name evidence="6" type="primary">LOC123162721</name>
</gene>
<dbReference type="Gramene" id="TraesCS7B02G326700.1">
    <property type="protein sequence ID" value="TraesCS7B02G326700.1.cds1"/>
    <property type="gene ID" value="TraesCS7B02G326700"/>
</dbReference>
<dbReference type="GO" id="GO:0005737">
    <property type="term" value="C:cytoplasm"/>
    <property type="evidence" value="ECO:0000318"/>
    <property type="project" value="GO_Central"/>
</dbReference>
<comment type="similarity">
    <text evidence="1 3">Belongs to the sulfotransferase 1 family.</text>
</comment>
<reference evidence="6" key="1">
    <citation type="submission" date="2018-08" db="EMBL/GenBank/DDBJ databases">
        <authorList>
            <person name="Rossello M."/>
        </authorList>
    </citation>
    <scope>NUCLEOTIDE SEQUENCE [LARGE SCALE GENOMIC DNA]</scope>
    <source>
        <strain evidence="6">cv. Chinese Spring</strain>
    </source>
</reference>
<accession>A0A3B6SHQ5</accession>
<evidence type="ECO:0000256" key="2">
    <source>
        <dbReference type="ARBA" id="ARBA00022679"/>
    </source>
</evidence>
<evidence type="ECO:0000256" key="4">
    <source>
        <dbReference type="SAM" id="MobiDB-lite"/>
    </source>
</evidence>
<organism evidence="6">
    <name type="scientific">Triticum aestivum</name>
    <name type="common">Wheat</name>
    <dbReference type="NCBI Taxonomy" id="4565"/>
    <lineage>
        <taxon>Eukaryota</taxon>
        <taxon>Viridiplantae</taxon>
        <taxon>Streptophyta</taxon>
        <taxon>Embryophyta</taxon>
        <taxon>Tracheophyta</taxon>
        <taxon>Spermatophyta</taxon>
        <taxon>Magnoliopsida</taxon>
        <taxon>Liliopsida</taxon>
        <taxon>Poales</taxon>
        <taxon>Poaceae</taxon>
        <taxon>BOP clade</taxon>
        <taxon>Pooideae</taxon>
        <taxon>Triticodae</taxon>
        <taxon>Triticeae</taxon>
        <taxon>Triticinae</taxon>
        <taxon>Triticum</taxon>
    </lineage>
</organism>
<dbReference type="PaxDb" id="4565-Traes_7BL_C879879D9.1"/>
<evidence type="ECO:0000259" key="5">
    <source>
        <dbReference type="Pfam" id="PF00685"/>
    </source>
</evidence>
<dbReference type="Gramene" id="TraesCLE_scaffold_021706_01G000100.1">
    <property type="protein sequence ID" value="TraesCLE_scaffold_021706_01G000100.1"/>
    <property type="gene ID" value="TraesCLE_scaffold_021706_01G000100"/>
</dbReference>
<evidence type="ECO:0000313" key="7">
    <source>
        <dbReference type="Proteomes" id="UP000019116"/>
    </source>
</evidence>
<feature type="domain" description="Sulfotransferase" evidence="5">
    <location>
        <begin position="70"/>
        <end position="330"/>
    </location>
</feature>
<dbReference type="SMR" id="A0A3B6SHQ5"/>
<dbReference type="Gramene" id="TraesCAD_scaffold_000415_01G000800.1">
    <property type="protein sequence ID" value="TraesCAD_scaffold_000415_01G000800.1"/>
    <property type="gene ID" value="TraesCAD_scaffold_000415_01G000800"/>
</dbReference>
<sequence length="333" mass="37527">MSAMAHLHSEDMESRPREAVSSKTHTGSLIATLPTKEGWSTPLVFYNNCWIRPHSLKDVMAVQDMLKLRPDDIILAAHPKCGTTWLKALVFTILNRSRYTFTDHPLLTVRPHQLVPFIALRPGDLDRAEALPSPRLLSTHLPLPLLPPAVSTLGCRIVCVCREPKDAFLSRWHFEKKLHQGISLGTDEAFAMFSEGCSPYGPFWDRYLEYWKESLARPREVMFLRYEEMVSDTPNVIRKLASFLGVPFTREEESGGVVDQVADLCGFTSLSNVDANRADRVEVEHAGAKLVFNPSSLFRKGEVGDWVNHMSKDMAARMDQLVAEKFKGSGLTF</sequence>
<name>A0A3B6SHQ5_WHEAT</name>
<evidence type="ECO:0000313" key="6">
    <source>
        <dbReference type="EnsemblPlants" id="TraesCS7B02G326700.1.cds1"/>
    </source>
</evidence>
<dbReference type="Gramene" id="TraesRN7B0100886000.1">
    <property type="protein sequence ID" value="TraesRN7B0100886000.1"/>
    <property type="gene ID" value="TraesRN7B0100886000"/>
</dbReference>
<proteinExistence type="inferred from homology"/>
<dbReference type="Proteomes" id="UP000019116">
    <property type="component" value="Chromosome 7B"/>
</dbReference>
<reference evidence="6" key="2">
    <citation type="submission" date="2018-10" db="UniProtKB">
        <authorList>
            <consortium name="EnsemblPlants"/>
        </authorList>
    </citation>
    <scope>IDENTIFICATION</scope>
</reference>
<dbReference type="EC" id="2.8.2.-" evidence="3"/>
<feature type="compositionally biased region" description="Basic and acidic residues" evidence="4">
    <location>
        <begin position="7"/>
        <end position="20"/>
    </location>
</feature>
<feature type="region of interest" description="Disordered" evidence="4">
    <location>
        <begin position="1"/>
        <end position="27"/>
    </location>
</feature>
<dbReference type="Gramene" id="TraesCS7B03G0875700.1">
    <property type="protein sequence ID" value="TraesCS7B03G0875700.1.CDS1"/>
    <property type="gene ID" value="TraesCS7B03G0875700"/>
</dbReference>
<dbReference type="InterPro" id="IPR027417">
    <property type="entry name" value="P-loop_NTPase"/>
</dbReference>
<evidence type="ECO:0000256" key="3">
    <source>
        <dbReference type="RuleBase" id="RU361155"/>
    </source>
</evidence>
<dbReference type="OMA" id="PILEMHL"/>
<dbReference type="Pfam" id="PF00685">
    <property type="entry name" value="Sulfotransfer_1"/>
    <property type="match status" value="1"/>
</dbReference>
<keyword evidence="2 3" id="KW-0808">Transferase</keyword>
<dbReference type="EnsemblPlants" id="TraesCS7B02G326700.1">
    <property type="protein sequence ID" value="TraesCS7B02G326700.1.cds1"/>
    <property type="gene ID" value="TraesCS7B02G326700"/>
</dbReference>
<dbReference type="OrthoDB" id="205623at2759"/>
<dbReference type="STRING" id="4565.A0A3B6SHQ5"/>
<dbReference type="PANTHER" id="PTHR11783">
    <property type="entry name" value="SULFOTRANSFERASE SULT"/>
    <property type="match status" value="1"/>
</dbReference>
<dbReference type="InterPro" id="IPR000863">
    <property type="entry name" value="Sulfotransferase_dom"/>
</dbReference>
<dbReference type="Gramene" id="TraesPARA_EIv1.0_2453290.1">
    <property type="protein sequence ID" value="TraesPARA_EIv1.0_2453290.1.CDS1"/>
    <property type="gene ID" value="TraesPARA_EIv1.0_2453290"/>
</dbReference>
<dbReference type="GO" id="GO:0051923">
    <property type="term" value="P:sulfation"/>
    <property type="evidence" value="ECO:0000318"/>
    <property type="project" value="GO_Central"/>
</dbReference>
<dbReference type="SUPFAM" id="SSF52540">
    <property type="entry name" value="P-loop containing nucleoside triphosphate hydrolases"/>
    <property type="match status" value="1"/>
</dbReference>
<dbReference type="Gene3D" id="3.40.50.300">
    <property type="entry name" value="P-loop containing nucleotide triphosphate hydrolases"/>
    <property type="match status" value="1"/>
</dbReference>
<dbReference type="Gramene" id="TraesJUL7B03G04239360.1">
    <property type="protein sequence ID" value="TraesJUL7B03G04239360.1.CDS1"/>
    <property type="gene ID" value="TraesJUL7B03G04239360"/>
</dbReference>
<protein>
    <recommendedName>
        <fullName evidence="3">Sulfotransferase</fullName>
        <ecNumber evidence="3">2.8.2.-</ecNumber>
    </recommendedName>
</protein>